<evidence type="ECO:0000313" key="1">
    <source>
        <dbReference type="EMBL" id="SKB07190.1"/>
    </source>
</evidence>
<dbReference type="EMBL" id="FUYE01000022">
    <property type="protein sequence ID" value="SKB07190.1"/>
    <property type="molecule type" value="Genomic_DNA"/>
</dbReference>
<keyword evidence="2" id="KW-1185">Reference proteome</keyword>
<dbReference type="OrthoDB" id="194739at2"/>
<dbReference type="Proteomes" id="UP000190774">
    <property type="component" value="Unassembled WGS sequence"/>
</dbReference>
<name>A0A1T4YZE7_9BACT</name>
<proteinExistence type="predicted"/>
<reference evidence="2" key="1">
    <citation type="submission" date="2017-02" db="EMBL/GenBank/DDBJ databases">
        <authorList>
            <person name="Varghese N."/>
            <person name="Submissions S."/>
        </authorList>
    </citation>
    <scope>NUCLEOTIDE SEQUENCE [LARGE SCALE GENOMIC DNA]</scope>
    <source>
        <strain evidence="2">ATCC 700200</strain>
    </source>
</reference>
<dbReference type="AlphaFoldDB" id="A0A1T4YZE7"/>
<protein>
    <submittedName>
        <fullName evidence="1">Uncharacterized protein</fullName>
    </submittedName>
</protein>
<accession>A0A1T4YZE7</accession>
<gene>
    <name evidence="1" type="ORF">SAMN02745166_04643</name>
</gene>
<evidence type="ECO:0000313" key="2">
    <source>
        <dbReference type="Proteomes" id="UP000190774"/>
    </source>
</evidence>
<organism evidence="1 2">
    <name type="scientific">Prosthecobacter debontii</name>
    <dbReference type="NCBI Taxonomy" id="48467"/>
    <lineage>
        <taxon>Bacteria</taxon>
        <taxon>Pseudomonadati</taxon>
        <taxon>Verrucomicrobiota</taxon>
        <taxon>Verrucomicrobiia</taxon>
        <taxon>Verrucomicrobiales</taxon>
        <taxon>Verrucomicrobiaceae</taxon>
        <taxon>Prosthecobacter</taxon>
    </lineage>
</organism>
<dbReference type="STRING" id="48467.SAMN02745166_04643"/>
<sequence>MATLLLIGLLLGIAAWIKVQDLSAQMRLSQHGRDLYHALMTWSVDHENVLPDHDLGPGATANQAFRRLLQDRLLMDEQVFSGIRSPYLADGDLGVEPDFAQAVGPGENHWMLVGHLKMNSAGNTPLFFENALSPNWPLQWRDGWNMPEIRGRTWRGTVLVYHMDGSMNAVRLDQGREGLVLPDSAFPFQWRTKAPKILDVEDAR</sequence>